<dbReference type="InterPro" id="IPR011006">
    <property type="entry name" value="CheY-like_superfamily"/>
</dbReference>
<keyword evidence="11" id="KW-0902">Two-component regulatory system</keyword>
<evidence type="ECO:0000256" key="1">
    <source>
        <dbReference type="ARBA" id="ARBA00000085"/>
    </source>
</evidence>
<dbReference type="Proteomes" id="UP000295794">
    <property type="component" value="Unassembled WGS sequence"/>
</dbReference>
<evidence type="ECO:0000313" key="21">
    <source>
        <dbReference type="Proteomes" id="UP000295794"/>
    </source>
</evidence>
<dbReference type="InterPro" id="IPR036890">
    <property type="entry name" value="HATPase_C_sf"/>
</dbReference>
<evidence type="ECO:0000256" key="13">
    <source>
        <dbReference type="ARBA" id="ARBA00058004"/>
    </source>
</evidence>
<dbReference type="InterPro" id="IPR005467">
    <property type="entry name" value="His_kinase_dom"/>
</dbReference>
<dbReference type="RefSeq" id="WP_115226982.1">
    <property type="nucleotide sequence ID" value="NZ_CAWOLO010000002.1"/>
</dbReference>
<keyword evidence="8 18" id="KW-0418">Kinase</keyword>
<reference evidence="18 20" key="1">
    <citation type="submission" date="2018-06" db="EMBL/GenBank/DDBJ databases">
        <authorList>
            <consortium name="Pathogen Informatics"/>
            <person name="Doyle S."/>
        </authorList>
    </citation>
    <scope>NUCLEOTIDE SEQUENCE [LARGE SCALE GENOMIC DNA]</scope>
    <source>
        <strain evidence="18 20">NCTC11159</strain>
    </source>
</reference>
<evidence type="ECO:0000256" key="2">
    <source>
        <dbReference type="ARBA" id="ARBA00004370"/>
    </source>
</evidence>
<dbReference type="PRINTS" id="PR00344">
    <property type="entry name" value="BCTRLSENSOR"/>
</dbReference>
<name>A0A377Q791_9NEIS</name>
<comment type="subcellular location">
    <subcellularLocation>
        <location evidence="2">Membrane</location>
    </subcellularLocation>
</comment>
<evidence type="ECO:0000259" key="16">
    <source>
        <dbReference type="PROSITE" id="PS50109"/>
    </source>
</evidence>
<evidence type="ECO:0000256" key="7">
    <source>
        <dbReference type="ARBA" id="ARBA00022741"/>
    </source>
</evidence>
<dbReference type="Pfam" id="PF00512">
    <property type="entry name" value="HisKA"/>
    <property type="match status" value="1"/>
</dbReference>
<evidence type="ECO:0000256" key="5">
    <source>
        <dbReference type="ARBA" id="ARBA00022679"/>
    </source>
</evidence>
<dbReference type="CDD" id="cd16922">
    <property type="entry name" value="HATPase_EvgS-ArcB-TorS-like"/>
    <property type="match status" value="1"/>
</dbReference>
<dbReference type="CDD" id="cd00082">
    <property type="entry name" value="HisKA"/>
    <property type="match status" value="1"/>
</dbReference>
<dbReference type="Gene3D" id="3.40.50.2300">
    <property type="match status" value="1"/>
</dbReference>
<dbReference type="Pfam" id="PF00072">
    <property type="entry name" value="Response_reg"/>
    <property type="match status" value="1"/>
</dbReference>
<evidence type="ECO:0000256" key="10">
    <source>
        <dbReference type="ARBA" id="ARBA00022989"/>
    </source>
</evidence>
<evidence type="ECO:0000256" key="9">
    <source>
        <dbReference type="ARBA" id="ARBA00022840"/>
    </source>
</evidence>
<evidence type="ECO:0000256" key="8">
    <source>
        <dbReference type="ARBA" id="ARBA00022777"/>
    </source>
</evidence>
<dbReference type="OrthoDB" id="5290456at2"/>
<keyword evidence="5 18" id="KW-0808">Transferase</keyword>
<comment type="function">
    <text evidence="13">Member of the two-component regulatory system BvgS/BvgA. Phosphorylates BvgA via a four-step phosphorelay in response to environmental signals.</text>
</comment>
<dbReference type="PANTHER" id="PTHR45339">
    <property type="entry name" value="HYBRID SIGNAL TRANSDUCTION HISTIDINE KINASE J"/>
    <property type="match status" value="1"/>
</dbReference>
<dbReference type="InterPro" id="IPR036097">
    <property type="entry name" value="HisK_dim/P_sf"/>
</dbReference>
<keyword evidence="9" id="KW-0067">ATP-binding</keyword>
<feature type="modified residue" description="4-aspartylphosphate" evidence="15">
    <location>
        <position position="433"/>
    </location>
</feature>
<dbReference type="EMBL" id="SMBT01000002">
    <property type="protein sequence ID" value="TCU89327.1"/>
    <property type="molecule type" value="Genomic_DNA"/>
</dbReference>
<evidence type="ECO:0000256" key="11">
    <source>
        <dbReference type="ARBA" id="ARBA00023012"/>
    </source>
</evidence>
<dbReference type="InterPro" id="IPR001789">
    <property type="entry name" value="Sig_transdc_resp-reg_receiver"/>
</dbReference>
<sequence>MLHSYSLFDQAGTLLDWNAVFAEEFAAVKLQPGISIDAILAAHQTAVLSCDIGPFCYSNTEVSVEGDVQLTSKGLFVRMAQLSRVLVADHVSLLRSAAMQMSNTIVAEKASQEDALRRAKAEADAANHAKSQFLATMSHEIRTPLNGILGMAQLLLLDDLEKEERLSYAQIILKSGQSLLTLLNDILDLSKVEAGKFDLNIAVFEPEKLMDDVLSLFSYSLIQKNISVRRSWLQAADRPRYLGDALRLRQMLANLLGNAVKFTDAGTVMVEAYESQRDGDHAMLMFRVSDSGIGISPEQQSALFLPFSQLDNSNTRKYGGSGLGLSIVRELARLMEGEVGVESEPGKGSCFWFSVRVGLDFSEPAAMPSSIVYENPGAKHTLPIMVVDDNPLNLTVIKTILSKLGFALELAQDGREAIQRLVDGVMPTLIFMDCQMPDIDGFEATRQIRQIELAAHRPRTPIIALSAGVFEHDRQLCLDAGMDDFLAKPIHIDALQAMLKKWLTI</sequence>
<reference evidence="19 21" key="2">
    <citation type="submission" date="2019-03" db="EMBL/GenBank/DDBJ databases">
        <title>Genomic Encyclopedia of Type Strains, Phase IV (KMG-IV): sequencing the most valuable type-strain genomes for metagenomic binning, comparative biology and taxonomic classification.</title>
        <authorList>
            <person name="Goeker M."/>
        </authorList>
    </citation>
    <scope>NUCLEOTIDE SEQUENCE [LARGE SCALE GENOMIC DNA]</scope>
    <source>
        <strain evidence="19 21">DSM 3764</strain>
    </source>
</reference>
<dbReference type="GO" id="GO:0016020">
    <property type="term" value="C:membrane"/>
    <property type="evidence" value="ECO:0007669"/>
    <property type="project" value="UniProtKB-SubCell"/>
</dbReference>
<dbReference type="GO" id="GO:0005524">
    <property type="term" value="F:ATP binding"/>
    <property type="evidence" value="ECO:0007669"/>
    <property type="project" value="UniProtKB-KW"/>
</dbReference>
<dbReference type="InterPro" id="IPR004358">
    <property type="entry name" value="Sig_transdc_His_kin-like_C"/>
</dbReference>
<feature type="domain" description="Response regulatory" evidence="17">
    <location>
        <begin position="383"/>
        <end position="503"/>
    </location>
</feature>
<dbReference type="SUPFAM" id="SSF52172">
    <property type="entry name" value="CheY-like"/>
    <property type="match status" value="1"/>
</dbReference>
<evidence type="ECO:0000313" key="20">
    <source>
        <dbReference type="Proteomes" id="UP000255108"/>
    </source>
</evidence>
<dbReference type="FunFam" id="3.30.565.10:FF:000010">
    <property type="entry name" value="Sensor histidine kinase RcsC"/>
    <property type="match status" value="1"/>
</dbReference>
<keyword evidence="7" id="KW-0547">Nucleotide-binding</keyword>
<dbReference type="GO" id="GO:0000155">
    <property type="term" value="F:phosphorelay sensor kinase activity"/>
    <property type="evidence" value="ECO:0007669"/>
    <property type="project" value="InterPro"/>
</dbReference>
<evidence type="ECO:0000256" key="6">
    <source>
        <dbReference type="ARBA" id="ARBA00022692"/>
    </source>
</evidence>
<dbReference type="Pfam" id="PF02518">
    <property type="entry name" value="HATPase_c"/>
    <property type="match status" value="1"/>
</dbReference>
<comment type="catalytic activity">
    <reaction evidence="1">
        <text>ATP + protein L-histidine = ADP + protein N-phospho-L-histidine.</text>
        <dbReference type="EC" id="2.7.13.3"/>
    </reaction>
</comment>
<dbReference type="EMBL" id="UGHR01000001">
    <property type="protein sequence ID" value="STQ90697.1"/>
    <property type="molecule type" value="Genomic_DNA"/>
</dbReference>
<dbReference type="SMART" id="SM00388">
    <property type="entry name" value="HisKA"/>
    <property type="match status" value="1"/>
</dbReference>
<evidence type="ECO:0000256" key="14">
    <source>
        <dbReference type="ARBA" id="ARBA00070152"/>
    </source>
</evidence>
<evidence type="ECO:0000256" key="12">
    <source>
        <dbReference type="ARBA" id="ARBA00023136"/>
    </source>
</evidence>
<dbReference type="SMART" id="SM00387">
    <property type="entry name" value="HATPase_c"/>
    <property type="match status" value="1"/>
</dbReference>
<dbReference type="EC" id="2.7.13.3" evidence="3"/>
<accession>A0A377Q791</accession>
<dbReference type="Proteomes" id="UP000255108">
    <property type="component" value="Unassembled WGS sequence"/>
</dbReference>
<dbReference type="CDD" id="cd17546">
    <property type="entry name" value="REC_hyHK_CKI1_RcsC-like"/>
    <property type="match status" value="1"/>
</dbReference>
<organism evidence="18 20">
    <name type="scientific">Iodobacter fluviatilis</name>
    <dbReference type="NCBI Taxonomy" id="537"/>
    <lineage>
        <taxon>Bacteria</taxon>
        <taxon>Pseudomonadati</taxon>
        <taxon>Pseudomonadota</taxon>
        <taxon>Betaproteobacteria</taxon>
        <taxon>Neisseriales</taxon>
        <taxon>Chitinibacteraceae</taxon>
        <taxon>Iodobacter</taxon>
    </lineage>
</organism>
<dbReference type="PROSITE" id="PS50110">
    <property type="entry name" value="RESPONSE_REGULATORY"/>
    <property type="match status" value="1"/>
</dbReference>
<evidence type="ECO:0000256" key="15">
    <source>
        <dbReference type="PROSITE-ProRule" id="PRU00169"/>
    </source>
</evidence>
<evidence type="ECO:0000313" key="19">
    <source>
        <dbReference type="EMBL" id="TCU89327.1"/>
    </source>
</evidence>
<dbReference type="Gene3D" id="1.10.287.130">
    <property type="match status" value="1"/>
</dbReference>
<keyword evidence="10" id="KW-1133">Transmembrane helix</keyword>
<dbReference type="InterPro" id="IPR003594">
    <property type="entry name" value="HATPase_dom"/>
</dbReference>
<keyword evidence="12" id="KW-0472">Membrane</keyword>
<dbReference type="PANTHER" id="PTHR45339:SF5">
    <property type="entry name" value="HISTIDINE KINASE"/>
    <property type="match status" value="1"/>
</dbReference>
<keyword evidence="21" id="KW-1185">Reference proteome</keyword>
<dbReference type="InterPro" id="IPR003661">
    <property type="entry name" value="HisK_dim/P_dom"/>
</dbReference>
<gene>
    <name evidence="18" type="primary">luxQ_2</name>
    <name evidence="19" type="ORF">EV682_102239</name>
    <name evidence="18" type="ORF">NCTC11159_01764</name>
</gene>
<keyword evidence="6" id="KW-0812">Transmembrane</keyword>
<evidence type="ECO:0000313" key="18">
    <source>
        <dbReference type="EMBL" id="STQ90697.1"/>
    </source>
</evidence>
<feature type="domain" description="Histidine kinase" evidence="16">
    <location>
        <begin position="136"/>
        <end position="359"/>
    </location>
</feature>
<dbReference type="AlphaFoldDB" id="A0A377Q791"/>
<dbReference type="SMART" id="SM00448">
    <property type="entry name" value="REC"/>
    <property type="match status" value="1"/>
</dbReference>
<protein>
    <recommendedName>
        <fullName evidence="14">Virulence sensor protein BvgS</fullName>
        <ecNumber evidence="3">2.7.13.3</ecNumber>
    </recommendedName>
</protein>
<evidence type="ECO:0000256" key="4">
    <source>
        <dbReference type="ARBA" id="ARBA00022553"/>
    </source>
</evidence>
<proteinExistence type="predicted"/>
<keyword evidence="4 15" id="KW-0597">Phosphoprotein</keyword>
<dbReference type="PROSITE" id="PS50109">
    <property type="entry name" value="HIS_KIN"/>
    <property type="match status" value="1"/>
</dbReference>
<dbReference type="SUPFAM" id="SSF47384">
    <property type="entry name" value="Homodimeric domain of signal transducing histidine kinase"/>
    <property type="match status" value="1"/>
</dbReference>
<dbReference type="FunFam" id="1.10.287.130:FF:000004">
    <property type="entry name" value="Ethylene receptor 1"/>
    <property type="match status" value="1"/>
</dbReference>
<dbReference type="SUPFAM" id="SSF55874">
    <property type="entry name" value="ATPase domain of HSP90 chaperone/DNA topoisomerase II/histidine kinase"/>
    <property type="match status" value="1"/>
</dbReference>
<evidence type="ECO:0000256" key="3">
    <source>
        <dbReference type="ARBA" id="ARBA00012438"/>
    </source>
</evidence>
<evidence type="ECO:0000259" key="17">
    <source>
        <dbReference type="PROSITE" id="PS50110"/>
    </source>
</evidence>
<dbReference type="Gene3D" id="3.30.565.10">
    <property type="entry name" value="Histidine kinase-like ATPase, C-terminal domain"/>
    <property type="match status" value="1"/>
</dbReference>